<protein>
    <submittedName>
        <fullName evidence="2">Uncharacterized protein</fullName>
    </submittedName>
</protein>
<dbReference type="OrthoDB" id="5957485at2"/>
<evidence type="ECO:0000256" key="1">
    <source>
        <dbReference type="SAM" id="SignalP"/>
    </source>
</evidence>
<comment type="caution">
    <text evidence="2">The sequence shown here is derived from an EMBL/GenBank/DDBJ whole genome shotgun (WGS) entry which is preliminary data.</text>
</comment>
<dbReference type="EMBL" id="NEVU01000003">
    <property type="protein sequence ID" value="OZI71949.1"/>
    <property type="molecule type" value="Genomic_DNA"/>
</dbReference>
<dbReference type="InterPro" id="IPR047676">
    <property type="entry name" value="FxLYD_dom"/>
</dbReference>
<feature type="chain" id="PRO_5012627782" evidence="1">
    <location>
        <begin position="22"/>
        <end position="113"/>
    </location>
</feature>
<reference evidence="3" key="1">
    <citation type="submission" date="2017-05" db="EMBL/GenBank/DDBJ databases">
        <title>Complete and WGS of Bordetella genogroups.</title>
        <authorList>
            <person name="Spilker T."/>
            <person name="Lipuma J."/>
        </authorList>
    </citation>
    <scope>NUCLEOTIDE SEQUENCE [LARGE SCALE GENOMIC DNA]</scope>
    <source>
        <strain evidence="3">AU6712</strain>
    </source>
</reference>
<proteinExistence type="predicted"/>
<keyword evidence="1" id="KW-0732">Signal</keyword>
<name>A0A261VCX2_9BORD</name>
<dbReference type="AlphaFoldDB" id="A0A261VCX2"/>
<gene>
    <name evidence="2" type="ORF">CAL22_19400</name>
</gene>
<keyword evidence="3" id="KW-1185">Reference proteome</keyword>
<dbReference type="RefSeq" id="WP_094815972.1">
    <property type="nucleotide sequence ID" value="NZ_NEVU01000003.1"/>
</dbReference>
<dbReference type="Proteomes" id="UP000216429">
    <property type="component" value="Unassembled WGS sequence"/>
</dbReference>
<accession>A0A261VCX2</accession>
<dbReference type="NCBIfam" id="NF038353">
    <property type="entry name" value="FxLYD_dom"/>
    <property type="match status" value="1"/>
</dbReference>
<sequence length="113" mass="11982">MPRFTHLSAAALLGLAAQAWSQTLPYGVTLGNLQASRDTQAGQTVITGTYGNQGQTRIEQASVTFALFDANGHEIGRISAQSTAPLLPGEVWHFHASSPLDFQRFSAVQAGAQ</sequence>
<feature type="signal peptide" evidence="1">
    <location>
        <begin position="1"/>
        <end position="21"/>
    </location>
</feature>
<evidence type="ECO:0000313" key="2">
    <source>
        <dbReference type="EMBL" id="OZI71949.1"/>
    </source>
</evidence>
<organism evidence="2 3">
    <name type="scientific">Bordetella genomosp. 12</name>
    <dbReference type="NCBI Taxonomy" id="463035"/>
    <lineage>
        <taxon>Bacteria</taxon>
        <taxon>Pseudomonadati</taxon>
        <taxon>Pseudomonadota</taxon>
        <taxon>Betaproteobacteria</taxon>
        <taxon>Burkholderiales</taxon>
        <taxon>Alcaligenaceae</taxon>
        <taxon>Bordetella</taxon>
    </lineage>
</organism>
<evidence type="ECO:0000313" key="3">
    <source>
        <dbReference type="Proteomes" id="UP000216429"/>
    </source>
</evidence>